<accession>A0ABV6E472</accession>
<name>A0ABV6E472_9ACTN</name>
<comment type="caution">
    <text evidence="1">The sequence shown here is derived from an EMBL/GenBank/DDBJ whole genome shotgun (WGS) entry which is preliminary data.</text>
</comment>
<keyword evidence="2" id="KW-1185">Reference proteome</keyword>
<proteinExistence type="predicted"/>
<reference evidence="1 2" key="1">
    <citation type="submission" date="2024-09" db="EMBL/GenBank/DDBJ databases">
        <authorList>
            <person name="Sun Q."/>
            <person name="Mori K."/>
        </authorList>
    </citation>
    <scope>NUCLEOTIDE SEQUENCE [LARGE SCALE GENOMIC DNA]</scope>
    <source>
        <strain evidence="1 2">CCM 8654</strain>
    </source>
</reference>
<sequence length="51" mass="5287">MDPRVLTIMGEGVFASDVLAMNGLDDRRNSGGVLAQAQELMADAPAAAPSR</sequence>
<evidence type="ECO:0000313" key="1">
    <source>
        <dbReference type="EMBL" id="MFC0223791.1"/>
    </source>
</evidence>
<dbReference type="RefSeq" id="WP_378519587.1">
    <property type="nucleotide sequence ID" value="NZ_CBCSDI010000065.1"/>
</dbReference>
<dbReference type="EMBL" id="JBHLXH010000002">
    <property type="protein sequence ID" value="MFC0223791.1"/>
    <property type="molecule type" value="Genomic_DNA"/>
</dbReference>
<organism evidence="1 2">
    <name type="scientific">Nocardioides zeicaulis</name>
    <dbReference type="NCBI Taxonomy" id="1776857"/>
    <lineage>
        <taxon>Bacteria</taxon>
        <taxon>Bacillati</taxon>
        <taxon>Actinomycetota</taxon>
        <taxon>Actinomycetes</taxon>
        <taxon>Propionibacteriales</taxon>
        <taxon>Nocardioidaceae</taxon>
        <taxon>Nocardioides</taxon>
    </lineage>
</organism>
<gene>
    <name evidence="1" type="ORF">ACFFJG_14990</name>
</gene>
<dbReference type="Proteomes" id="UP001589698">
    <property type="component" value="Unassembled WGS sequence"/>
</dbReference>
<protein>
    <submittedName>
        <fullName evidence="1">Uncharacterized protein</fullName>
    </submittedName>
</protein>
<evidence type="ECO:0000313" key="2">
    <source>
        <dbReference type="Proteomes" id="UP001589698"/>
    </source>
</evidence>